<dbReference type="InterPro" id="IPR058624">
    <property type="entry name" value="MdtA-like_HH"/>
</dbReference>
<dbReference type="Proteomes" id="UP000216446">
    <property type="component" value="Unassembled WGS sequence"/>
</dbReference>
<feature type="region of interest" description="Disordered" evidence="3">
    <location>
        <begin position="25"/>
        <end position="45"/>
    </location>
</feature>
<dbReference type="InterPro" id="IPR058792">
    <property type="entry name" value="Beta-barrel_RND_2"/>
</dbReference>
<dbReference type="GO" id="GO:0060003">
    <property type="term" value="P:copper ion export"/>
    <property type="evidence" value="ECO:0007669"/>
    <property type="project" value="TreeGrafter"/>
</dbReference>
<dbReference type="PANTHER" id="PTHR30097:SF4">
    <property type="entry name" value="SLR6042 PROTEIN"/>
    <property type="match status" value="1"/>
</dbReference>
<dbReference type="Pfam" id="PF25975">
    <property type="entry name" value="CzcB_C"/>
    <property type="match status" value="1"/>
</dbReference>
<dbReference type="Gene3D" id="2.40.420.20">
    <property type="match status" value="1"/>
</dbReference>
<feature type="domain" description="CusB-like beta-barrel" evidence="6">
    <location>
        <begin position="269"/>
        <end position="334"/>
    </location>
</feature>
<dbReference type="Gene3D" id="1.10.287.470">
    <property type="entry name" value="Helix hairpin bin"/>
    <property type="match status" value="1"/>
</dbReference>
<feature type="domain" description="CzcB-like C-terminal circularly permuted SH3-like" evidence="7">
    <location>
        <begin position="341"/>
        <end position="402"/>
    </location>
</feature>
<sequence length="413" mass="41793">MRRLPLSLPALALAAGLLVAGCGDGAPPETDADPVGQPPSLQRASGPAVVTLSDVQAAELSVETAEVQASGATVEVGMPGVAEPSPDDFAAVSAPVSGRVVRVLAHEGEAVRRGQTVAVLQSMETASLSASARQASAEAAQAEAGVAQAQAEVALQRQQVERYTQLVAERISPRMRLDQARADLGRAQAQLRAAQAAVAAAQARVTGSRDQLAAAGGGGRGGTVAVVAPRGGVIDRHTVDLGGSVMAYDEMMTIVGQGEVMVRGQATPDQAARVRAGDGVSVRSASDPGVAVASRVASVAPAASSSDRSVAVYVRVPAGRGIRPGQSVRLSVVARAEAGGVSVPLAAVSYDGDRATVFVQTGPRAFEQRPVELGAPGEEAVPVLSGLAVGDRVAVTNVFDLKALARFEAYGEE</sequence>
<keyword evidence="2" id="KW-0175">Coiled coil</keyword>
<dbReference type="InterPro" id="IPR058649">
    <property type="entry name" value="CzcB_C"/>
</dbReference>
<name>A0A259TUX8_9BACT</name>
<feature type="domain" description="Multidrug resistance protein MdtA-like alpha-helical hairpin" evidence="5">
    <location>
        <begin position="139"/>
        <end position="203"/>
    </location>
</feature>
<evidence type="ECO:0000313" key="8">
    <source>
        <dbReference type="EMBL" id="OZC01427.1"/>
    </source>
</evidence>
<dbReference type="AlphaFoldDB" id="A0A259TUX8"/>
<dbReference type="Gene3D" id="2.40.50.100">
    <property type="match status" value="1"/>
</dbReference>
<gene>
    <name evidence="8" type="ORF">BSZ36_17250</name>
</gene>
<feature type="signal peptide" evidence="4">
    <location>
        <begin position="1"/>
        <end position="20"/>
    </location>
</feature>
<comment type="caution">
    <text evidence="8">The sequence shown here is derived from an EMBL/GenBank/DDBJ whole genome shotgun (WGS) entry which is preliminary data.</text>
</comment>
<dbReference type="GO" id="GO:0030313">
    <property type="term" value="C:cell envelope"/>
    <property type="evidence" value="ECO:0007669"/>
    <property type="project" value="TreeGrafter"/>
</dbReference>
<dbReference type="EMBL" id="MQWB01000010">
    <property type="protein sequence ID" value="OZC01427.1"/>
    <property type="molecule type" value="Genomic_DNA"/>
</dbReference>
<feature type="chain" id="PRO_5012514517" evidence="4">
    <location>
        <begin position="21"/>
        <end position="413"/>
    </location>
</feature>
<keyword evidence="1" id="KW-0813">Transport</keyword>
<organism evidence="8 9">
    <name type="scientific">Rubricoccus marinus</name>
    <dbReference type="NCBI Taxonomy" id="716817"/>
    <lineage>
        <taxon>Bacteria</taxon>
        <taxon>Pseudomonadati</taxon>
        <taxon>Rhodothermota</taxon>
        <taxon>Rhodothermia</taxon>
        <taxon>Rhodothermales</taxon>
        <taxon>Rubricoccaceae</taxon>
        <taxon>Rubricoccus</taxon>
    </lineage>
</organism>
<evidence type="ECO:0000259" key="7">
    <source>
        <dbReference type="Pfam" id="PF25975"/>
    </source>
</evidence>
<dbReference type="PROSITE" id="PS51257">
    <property type="entry name" value="PROKAR_LIPOPROTEIN"/>
    <property type="match status" value="1"/>
</dbReference>
<dbReference type="Pfam" id="PF25876">
    <property type="entry name" value="HH_MFP_RND"/>
    <property type="match status" value="1"/>
</dbReference>
<dbReference type="GO" id="GO:0015679">
    <property type="term" value="P:plasma membrane copper ion transport"/>
    <property type="evidence" value="ECO:0007669"/>
    <property type="project" value="TreeGrafter"/>
</dbReference>
<evidence type="ECO:0000259" key="5">
    <source>
        <dbReference type="Pfam" id="PF25876"/>
    </source>
</evidence>
<feature type="coiled-coil region" evidence="2">
    <location>
        <begin position="132"/>
        <end position="204"/>
    </location>
</feature>
<accession>A0A259TUX8</accession>
<proteinExistence type="predicted"/>
<evidence type="ECO:0000259" key="6">
    <source>
        <dbReference type="Pfam" id="PF25954"/>
    </source>
</evidence>
<keyword evidence="9" id="KW-1185">Reference proteome</keyword>
<dbReference type="InterPro" id="IPR051909">
    <property type="entry name" value="MFP_Cation_Efflux"/>
</dbReference>
<dbReference type="InParanoid" id="A0A259TUX8"/>
<evidence type="ECO:0000256" key="3">
    <source>
        <dbReference type="SAM" id="MobiDB-lite"/>
    </source>
</evidence>
<dbReference type="PANTHER" id="PTHR30097">
    <property type="entry name" value="CATION EFFLUX SYSTEM PROTEIN CUSB"/>
    <property type="match status" value="1"/>
</dbReference>
<reference evidence="8" key="1">
    <citation type="submission" date="2016-11" db="EMBL/GenBank/DDBJ databases">
        <title>Study of marine rhodopsin-containing bacteria.</title>
        <authorList>
            <person name="Yoshizawa S."/>
            <person name="Kumagai Y."/>
            <person name="Kogure K."/>
        </authorList>
    </citation>
    <scope>NUCLEOTIDE SEQUENCE [LARGE SCALE GENOMIC DNA]</scope>
    <source>
        <strain evidence="8">SG-29</strain>
    </source>
</reference>
<keyword evidence="4" id="KW-0732">Signal</keyword>
<dbReference type="RefSeq" id="WP_179271264.1">
    <property type="nucleotide sequence ID" value="NZ_MQWB01000010.1"/>
</dbReference>
<evidence type="ECO:0000313" key="9">
    <source>
        <dbReference type="Proteomes" id="UP000216446"/>
    </source>
</evidence>
<dbReference type="Gene3D" id="2.40.30.170">
    <property type="match status" value="1"/>
</dbReference>
<evidence type="ECO:0000256" key="4">
    <source>
        <dbReference type="SAM" id="SignalP"/>
    </source>
</evidence>
<evidence type="ECO:0000256" key="1">
    <source>
        <dbReference type="ARBA" id="ARBA00022448"/>
    </source>
</evidence>
<evidence type="ECO:0000256" key="2">
    <source>
        <dbReference type="SAM" id="Coils"/>
    </source>
</evidence>
<dbReference type="SUPFAM" id="SSF111369">
    <property type="entry name" value="HlyD-like secretion proteins"/>
    <property type="match status" value="1"/>
</dbReference>
<protein>
    <submittedName>
        <fullName evidence="8">Uncharacterized protein</fullName>
    </submittedName>
</protein>
<dbReference type="Pfam" id="PF25954">
    <property type="entry name" value="Beta-barrel_RND_2"/>
    <property type="match status" value="1"/>
</dbReference>